<feature type="compositionally biased region" description="Low complexity" evidence="1">
    <location>
        <begin position="1102"/>
        <end position="1114"/>
    </location>
</feature>
<dbReference type="GeneID" id="25974460"/>
<dbReference type="EMBL" id="GL629765">
    <property type="protein sequence ID" value="EFX04640.1"/>
    <property type="molecule type" value="Genomic_DNA"/>
</dbReference>
<sequence length="1156" mass="129361">MRLLEIRAGGFSLTHDLSSDNLPPYAILSHTWGLLADEVMYEDIVEGRDKTNPKLEFCRHRGRLDEAETMDGQVVEDNKMAFWADRPDTPARVADLALTHKSEREVDEVRWLEGEAVETRKTNLSDSGYGTASYCTNRLPYGLGALDSIREEFDDKATIYSDTSSRTDARFEIYSTMLADNLAEILGPSALDEEVLNSAVKSLPDLLQTLALKLGFQAPSKMHRDAMVFIHKNRNAREDLPDDLTAGLRETVTTEIFDRFLRASDEEFDPVPEPVVDESGLTADVDEDLHSDEYRSLIFDDPGYEWLLQCLRNSVLLARPVPDNLQTIHEAILKAIPTPNHMSRRTSSKGCSVTYTVDWDPFAFLDAQEYEEPDYEVVAKVITVTGHCRDAQALSVQDYLSQTWPSSGPGFLRLIQTVVRNRGLDMMSEDQVSNGTELSASYEHHTGLRITASGVPGFVAEIGEQLAWLGAALRLPDPELPVPTSLIRCVPFVDTIIHLGNESGRDKISCSIRFLLKESKDASTQDKGQCWYGLFQRPLFVEGFPVSRRPKADTGLEIPLDMAAALVGARTVEIFNRNVFIKGLSAMLVPTEKLGDTIVWHLIRNQRPNERISYLDCGLQHKNAYLAEMDRARHIVGWCSEADCDVGKKRANYSIKKSGLPKPHTGCVLEHIEVQGGQYIMATGAFAIGKRQPAAYMTRKGYMLKMDWISSRYIILWDEKEKRGWLVNGARALLHLLRASLRHSKDKFGSAFLLDPDDLTDVDCTMDSESALDILLDENIRTRPLYVDKYETTYEEKRQPTVPGRAMLDVEGGINKVKQYHLLEDHIEHIFRKLEKLVDHQAQIEGQSGLRIDPRPRRQLEGWDFWDLATESDPIFPKVSTLDTIGKGWVDFSRTIRAVCLFGKGFGDLIKPRQAAASATASTVLCPRWSLLPAQRSYLAVCVTDIRKIIDDYGDIDASPVRICDSVLWHMKQTAFRACPCTNSSDSLASRHDHHDPVQVLFPRSFNTRLKAKPRVCLEDQKQGAVIFGHNLNLRWYWRDHGDPVNDMSLLQPPALTISSPSDSDSVGNVGLSSESSSQPGSNLLELSSTASGVDNHGIRDTQSSSATSITVSSQDGQENASKENEDGGGTGQRGLKRLFRDLGPSKLSVHKRRRP</sequence>
<organism evidence="3">
    <name type="scientific">Grosmannia clavigera (strain kw1407 / UAMH 11150)</name>
    <name type="common">Blue stain fungus</name>
    <name type="synonym">Graphiocladiella clavigera</name>
    <dbReference type="NCBI Taxonomy" id="655863"/>
    <lineage>
        <taxon>Eukaryota</taxon>
        <taxon>Fungi</taxon>
        <taxon>Dikarya</taxon>
        <taxon>Ascomycota</taxon>
        <taxon>Pezizomycotina</taxon>
        <taxon>Sordariomycetes</taxon>
        <taxon>Sordariomycetidae</taxon>
        <taxon>Ophiostomatales</taxon>
        <taxon>Ophiostomataceae</taxon>
        <taxon>Leptographium</taxon>
    </lineage>
</organism>
<dbReference type="OrthoDB" id="1577640at2759"/>
<dbReference type="eggNOG" id="ENOG502RR6X">
    <property type="taxonomic scope" value="Eukaryota"/>
</dbReference>
<feature type="region of interest" description="Disordered" evidence="1">
    <location>
        <begin position="1056"/>
        <end position="1156"/>
    </location>
</feature>
<dbReference type="InterPro" id="IPR011990">
    <property type="entry name" value="TPR-like_helical_dom_sf"/>
</dbReference>
<dbReference type="RefSeq" id="XP_014174122.1">
    <property type="nucleotide sequence ID" value="XM_014318647.1"/>
</dbReference>
<dbReference type="Proteomes" id="UP000007796">
    <property type="component" value="Unassembled WGS sequence"/>
</dbReference>
<feature type="compositionally biased region" description="Polar residues" evidence="1">
    <location>
        <begin position="1079"/>
        <end position="1093"/>
    </location>
</feature>
<protein>
    <submittedName>
        <fullName evidence="2">Pfs domain containing protein</fullName>
    </submittedName>
</protein>
<gene>
    <name evidence="2" type="ORF">CMQ_1568</name>
</gene>
<dbReference type="HOGENOM" id="CLU_002072_0_1_1"/>
<evidence type="ECO:0000256" key="1">
    <source>
        <dbReference type="SAM" id="MobiDB-lite"/>
    </source>
</evidence>
<accession>F0XET2</accession>
<evidence type="ECO:0000313" key="3">
    <source>
        <dbReference type="Proteomes" id="UP000007796"/>
    </source>
</evidence>
<dbReference type="AlphaFoldDB" id="F0XET2"/>
<dbReference type="Gene3D" id="1.25.40.10">
    <property type="entry name" value="Tetratricopeptide repeat domain"/>
    <property type="match status" value="1"/>
</dbReference>
<dbReference type="STRING" id="655863.F0XET2"/>
<feature type="compositionally biased region" description="Polar residues" evidence="1">
    <location>
        <begin position="1057"/>
        <end position="1067"/>
    </location>
</feature>
<evidence type="ECO:0000313" key="2">
    <source>
        <dbReference type="EMBL" id="EFX04640.1"/>
    </source>
</evidence>
<keyword evidence="3" id="KW-1185">Reference proteome</keyword>
<reference evidence="2 3" key="1">
    <citation type="journal article" date="2011" name="Proc. Natl. Acad. Sci. U.S.A.">
        <title>Genome and transcriptome analyses of the mountain pine beetle-fungal symbiont Grosmannia clavigera, a lodgepole pine pathogen.</title>
        <authorList>
            <person name="DiGuistini S."/>
            <person name="Wang Y."/>
            <person name="Liao N.Y."/>
            <person name="Taylor G."/>
            <person name="Tanguay P."/>
            <person name="Feau N."/>
            <person name="Henrissat B."/>
            <person name="Chan S.K."/>
            <person name="Hesse-Orce U."/>
            <person name="Alamouti S.M."/>
            <person name="Tsui C.K.M."/>
            <person name="Docking R.T."/>
            <person name="Levasseur A."/>
            <person name="Haridas S."/>
            <person name="Robertson G."/>
            <person name="Birol I."/>
            <person name="Holt R.A."/>
            <person name="Marra M.A."/>
            <person name="Hamelin R.C."/>
            <person name="Hirst M."/>
            <person name="Jones S.J.M."/>
            <person name="Bohlmann J."/>
            <person name="Breuil C."/>
        </authorList>
    </citation>
    <scope>NUCLEOTIDE SEQUENCE [LARGE SCALE GENOMIC DNA]</scope>
    <source>
        <strain evidence="3">kw1407 / UAMH 11150</strain>
    </source>
</reference>
<name>F0XET2_GROCL</name>
<dbReference type="InParanoid" id="F0XET2"/>
<proteinExistence type="predicted"/>